<dbReference type="Proteomes" id="UP000008312">
    <property type="component" value="Unassembled WGS sequence"/>
</dbReference>
<protein>
    <submittedName>
        <fullName evidence="2">Uncharacterized protein</fullName>
    </submittedName>
</protein>
<proteinExistence type="predicted"/>
<dbReference type="GeneID" id="24921644"/>
<feature type="transmembrane region" description="Helical" evidence="1">
    <location>
        <begin position="20"/>
        <end position="41"/>
    </location>
</feature>
<evidence type="ECO:0000256" key="1">
    <source>
        <dbReference type="SAM" id="Phobius"/>
    </source>
</evidence>
<feature type="transmembrane region" description="Helical" evidence="1">
    <location>
        <begin position="61"/>
        <end position="82"/>
    </location>
</feature>
<evidence type="ECO:0000313" key="3">
    <source>
        <dbReference type="Proteomes" id="UP000008312"/>
    </source>
</evidence>
<organism evidence="2">
    <name type="scientific">Blastocystis hominis</name>
    <dbReference type="NCBI Taxonomy" id="12968"/>
    <lineage>
        <taxon>Eukaryota</taxon>
        <taxon>Sar</taxon>
        <taxon>Stramenopiles</taxon>
        <taxon>Bigyra</taxon>
        <taxon>Opalozoa</taxon>
        <taxon>Opalinata</taxon>
        <taxon>Blastocystidae</taxon>
        <taxon>Blastocystis</taxon>
    </lineage>
</organism>
<keyword evidence="1" id="KW-0812">Transmembrane</keyword>
<feature type="transmembrane region" description="Helical" evidence="1">
    <location>
        <begin position="102"/>
        <end position="120"/>
    </location>
</feature>
<dbReference type="InParanoid" id="D8MA80"/>
<keyword evidence="3" id="KW-1185">Reference proteome</keyword>
<dbReference type="OrthoDB" id="10267969at2759"/>
<sequence length="157" mass="17805">MLVGDAVAQKMSPQAKPFDFKRFACVGISSFCISGPLSFTVNRIVHKLYPGSGHYSLLKRICVTSSLSPLMIAAGIIPSVYLQTGDSETVRHRVINRVPLNWFVSLIFLTPFTYFHSRYVTQRLQKVTRTTYNMFYSSFMATRNNPKSEEIVIDLLL</sequence>
<name>D8MA80_BLAHO</name>
<keyword evidence="1" id="KW-0472">Membrane</keyword>
<evidence type="ECO:0000313" key="2">
    <source>
        <dbReference type="EMBL" id="CBK24969.2"/>
    </source>
</evidence>
<gene>
    <name evidence="2" type="ORF">GSBLH_T00004627001</name>
</gene>
<keyword evidence="1" id="KW-1133">Transmembrane helix</keyword>
<dbReference type="AlphaFoldDB" id="D8MA80"/>
<dbReference type="EMBL" id="FN668689">
    <property type="protein sequence ID" value="CBK24969.2"/>
    <property type="molecule type" value="Genomic_DNA"/>
</dbReference>
<reference evidence="2" key="1">
    <citation type="submission" date="2010-02" db="EMBL/GenBank/DDBJ databases">
        <title>Sequencing and annotation of the Blastocystis hominis genome.</title>
        <authorList>
            <person name="Wincker P."/>
        </authorList>
    </citation>
    <scope>NUCLEOTIDE SEQUENCE</scope>
    <source>
        <strain evidence="2">Singapore isolate B</strain>
    </source>
</reference>
<dbReference type="RefSeq" id="XP_012899017.1">
    <property type="nucleotide sequence ID" value="XM_013043563.1"/>
</dbReference>
<accession>D8MA80</accession>